<dbReference type="AlphaFoldDB" id="A0AAV0R839"/>
<feature type="compositionally biased region" description="Low complexity" evidence="1">
    <location>
        <begin position="114"/>
        <end position="144"/>
    </location>
</feature>
<gene>
    <name evidence="2" type="ORF">LITE_LOCUS46565</name>
</gene>
<evidence type="ECO:0000313" key="2">
    <source>
        <dbReference type="EMBL" id="CAI0552729.1"/>
    </source>
</evidence>
<organism evidence="2 3">
    <name type="scientific">Linum tenue</name>
    <dbReference type="NCBI Taxonomy" id="586396"/>
    <lineage>
        <taxon>Eukaryota</taxon>
        <taxon>Viridiplantae</taxon>
        <taxon>Streptophyta</taxon>
        <taxon>Embryophyta</taxon>
        <taxon>Tracheophyta</taxon>
        <taxon>Spermatophyta</taxon>
        <taxon>Magnoliopsida</taxon>
        <taxon>eudicotyledons</taxon>
        <taxon>Gunneridae</taxon>
        <taxon>Pentapetalae</taxon>
        <taxon>rosids</taxon>
        <taxon>fabids</taxon>
        <taxon>Malpighiales</taxon>
        <taxon>Linaceae</taxon>
        <taxon>Linum</taxon>
    </lineage>
</organism>
<keyword evidence="3" id="KW-1185">Reference proteome</keyword>
<dbReference type="Proteomes" id="UP001154282">
    <property type="component" value="Unassembled WGS sequence"/>
</dbReference>
<evidence type="ECO:0000256" key="1">
    <source>
        <dbReference type="SAM" id="MobiDB-lite"/>
    </source>
</evidence>
<protein>
    <submittedName>
        <fullName evidence="2">Uncharacterized protein</fullName>
    </submittedName>
</protein>
<name>A0AAV0R839_9ROSI</name>
<sequence length="233" mass="24999">MMIEAERNNCRGTKTAAASSVTAAKAAQGKEKAAMQQLRDGDWVEELDWAEVREKMFKVSRMQGNPADGLHEVNRSIRQVLTQMSGGLFPGGGASNGQREELSLEVEPKEAETEATPGTAAQETTQEGESAAAACAPRSAETASRTTTVARESRQIDGLLPTPSKQEVAAARKGSRRWLGGGDKANGWLVKDGSRGDYPGGGYPSYGTARREEGPMGRQLELEQSREGKEMAR</sequence>
<feature type="compositionally biased region" description="Basic and acidic residues" evidence="1">
    <location>
        <begin position="98"/>
        <end position="112"/>
    </location>
</feature>
<feature type="region of interest" description="Disordered" evidence="1">
    <location>
        <begin position="84"/>
        <end position="233"/>
    </location>
</feature>
<proteinExistence type="predicted"/>
<feature type="compositionally biased region" description="Basic and acidic residues" evidence="1">
    <location>
        <begin position="209"/>
        <end position="233"/>
    </location>
</feature>
<dbReference type="EMBL" id="CAMGYJ010000010">
    <property type="protein sequence ID" value="CAI0552729.1"/>
    <property type="molecule type" value="Genomic_DNA"/>
</dbReference>
<reference evidence="2" key="1">
    <citation type="submission" date="2022-08" db="EMBL/GenBank/DDBJ databases">
        <authorList>
            <person name="Gutierrez-Valencia J."/>
        </authorList>
    </citation>
    <scope>NUCLEOTIDE SEQUENCE</scope>
</reference>
<accession>A0AAV0R839</accession>
<comment type="caution">
    <text evidence="2">The sequence shown here is derived from an EMBL/GenBank/DDBJ whole genome shotgun (WGS) entry which is preliminary data.</text>
</comment>
<evidence type="ECO:0000313" key="3">
    <source>
        <dbReference type="Proteomes" id="UP001154282"/>
    </source>
</evidence>